<protein>
    <submittedName>
        <fullName evidence="1">Uncharacterized protein</fullName>
    </submittedName>
</protein>
<proteinExistence type="predicted"/>
<name>A0A0E9W3M1_ANGAN</name>
<sequence length="21" mass="2109">MEALPVIAAGLSVQHCGVKGQ</sequence>
<reference evidence="1" key="2">
    <citation type="journal article" date="2015" name="Fish Shellfish Immunol.">
        <title>Early steps in the European eel (Anguilla anguilla)-Vibrio vulnificus interaction in the gills: Role of the RtxA13 toxin.</title>
        <authorList>
            <person name="Callol A."/>
            <person name="Pajuelo D."/>
            <person name="Ebbesson L."/>
            <person name="Teles M."/>
            <person name="MacKenzie S."/>
            <person name="Amaro C."/>
        </authorList>
    </citation>
    <scope>NUCLEOTIDE SEQUENCE</scope>
</reference>
<evidence type="ECO:0000313" key="1">
    <source>
        <dbReference type="EMBL" id="JAH84942.1"/>
    </source>
</evidence>
<reference evidence="1" key="1">
    <citation type="submission" date="2014-11" db="EMBL/GenBank/DDBJ databases">
        <authorList>
            <person name="Amaro Gonzalez C."/>
        </authorList>
    </citation>
    <scope>NUCLEOTIDE SEQUENCE</scope>
</reference>
<dbReference type="EMBL" id="GBXM01023635">
    <property type="protein sequence ID" value="JAH84942.1"/>
    <property type="molecule type" value="Transcribed_RNA"/>
</dbReference>
<dbReference type="AlphaFoldDB" id="A0A0E9W3M1"/>
<organism evidence="1">
    <name type="scientific">Anguilla anguilla</name>
    <name type="common">European freshwater eel</name>
    <name type="synonym">Muraena anguilla</name>
    <dbReference type="NCBI Taxonomy" id="7936"/>
    <lineage>
        <taxon>Eukaryota</taxon>
        <taxon>Metazoa</taxon>
        <taxon>Chordata</taxon>
        <taxon>Craniata</taxon>
        <taxon>Vertebrata</taxon>
        <taxon>Euteleostomi</taxon>
        <taxon>Actinopterygii</taxon>
        <taxon>Neopterygii</taxon>
        <taxon>Teleostei</taxon>
        <taxon>Anguilliformes</taxon>
        <taxon>Anguillidae</taxon>
        <taxon>Anguilla</taxon>
    </lineage>
</organism>
<accession>A0A0E9W3M1</accession>